<evidence type="ECO:0000313" key="17">
    <source>
        <dbReference type="EMBL" id="KAK6952981.1"/>
    </source>
</evidence>
<dbReference type="PANTHER" id="PTHR32075">
    <property type="entry name" value="ISWI CHROMATIN-REMODELING COMPLEX SUBUNIT YPL216W-RELATED"/>
    <property type="match status" value="1"/>
</dbReference>
<dbReference type="PROSITE" id="PS51136">
    <property type="entry name" value="WAC"/>
    <property type="match status" value="1"/>
</dbReference>
<dbReference type="InterPro" id="IPR004856">
    <property type="entry name" value="Glyco_trans_ALG6/ALG8"/>
</dbReference>
<evidence type="ECO:0000256" key="8">
    <source>
        <dbReference type="ARBA" id="ARBA00022824"/>
    </source>
</evidence>
<accession>A0AAX6MLB5</accession>
<feature type="transmembrane region" description="Helical" evidence="14">
    <location>
        <begin position="314"/>
        <end position="335"/>
    </location>
</feature>
<evidence type="ECO:0008006" key="19">
    <source>
        <dbReference type="Google" id="ProtNLM"/>
    </source>
</evidence>
<feature type="transmembrane region" description="Helical" evidence="14">
    <location>
        <begin position="342"/>
        <end position="359"/>
    </location>
</feature>
<feature type="compositionally biased region" description="Basic and acidic residues" evidence="13">
    <location>
        <begin position="1359"/>
        <end position="1373"/>
    </location>
</feature>
<evidence type="ECO:0000259" key="16">
    <source>
        <dbReference type="PROSITE" id="PS51136"/>
    </source>
</evidence>
<dbReference type="EMBL" id="JBANMG010000005">
    <property type="protein sequence ID" value="KAK6952981.1"/>
    <property type="molecule type" value="Genomic_DNA"/>
</dbReference>
<evidence type="ECO:0000256" key="13">
    <source>
        <dbReference type="SAM" id="MobiDB-lite"/>
    </source>
</evidence>
<evidence type="ECO:0000256" key="6">
    <source>
        <dbReference type="ARBA" id="ARBA00022679"/>
    </source>
</evidence>
<evidence type="ECO:0000256" key="1">
    <source>
        <dbReference type="ARBA" id="ARBA00004123"/>
    </source>
</evidence>
<dbReference type="InterPro" id="IPR013136">
    <property type="entry name" value="WSTF_Acf1_Cbp146"/>
</dbReference>
<feature type="transmembrane region" description="Helical" evidence="14">
    <location>
        <begin position="446"/>
        <end position="467"/>
    </location>
</feature>
<evidence type="ECO:0000256" key="4">
    <source>
        <dbReference type="ARBA" id="ARBA00008715"/>
    </source>
</evidence>
<dbReference type="GO" id="GO:0031509">
    <property type="term" value="P:subtelomeric heterochromatin formation"/>
    <property type="evidence" value="ECO:0007669"/>
    <property type="project" value="TreeGrafter"/>
</dbReference>
<keyword evidence="18" id="KW-1185">Reference proteome</keyword>
<protein>
    <recommendedName>
        <fullName evidence="19">Dolichyl-P-Glc:Glc(1)Man(9)GlcNAc(2)-PP-dolichol alpha-1,3-glucosyltransferase</fullName>
    </recommendedName>
</protein>
<feature type="compositionally biased region" description="Basic and acidic residues" evidence="13">
    <location>
        <begin position="1103"/>
        <end position="1115"/>
    </location>
</feature>
<dbReference type="Pfam" id="PF03155">
    <property type="entry name" value="Alg6_Alg8"/>
    <property type="match status" value="1"/>
</dbReference>
<dbReference type="InterPro" id="IPR018501">
    <property type="entry name" value="DDT_dom"/>
</dbReference>
<feature type="region of interest" description="Disordered" evidence="13">
    <location>
        <begin position="1350"/>
        <end position="1427"/>
    </location>
</feature>
<comment type="caution">
    <text evidence="17">The sequence shown here is derived from an EMBL/GenBank/DDBJ whole genome shotgun (WGS) entry which is preliminary data.</text>
</comment>
<feature type="compositionally biased region" description="Basic and acidic residues" evidence="13">
    <location>
        <begin position="1146"/>
        <end position="1164"/>
    </location>
</feature>
<keyword evidence="7 14" id="KW-0812">Transmembrane</keyword>
<feature type="region of interest" description="Disordered" evidence="13">
    <location>
        <begin position="897"/>
        <end position="928"/>
    </location>
</feature>
<feature type="compositionally biased region" description="Polar residues" evidence="13">
    <location>
        <begin position="1377"/>
        <end position="1398"/>
    </location>
</feature>
<evidence type="ECO:0000256" key="9">
    <source>
        <dbReference type="ARBA" id="ARBA00022989"/>
    </source>
</evidence>
<dbReference type="GO" id="GO:0016758">
    <property type="term" value="F:hexosyltransferase activity"/>
    <property type="evidence" value="ECO:0007669"/>
    <property type="project" value="InterPro"/>
</dbReference>
<dbReference type="InterPro" id="IPR028941">
    <property type="entry name" value="WHIM2_dom"/>
</dbReference>
<feature type="compositionally biased region" description="Basic residues" evidence="13">
    <location>
        <begin position="741"/>
        <end position="754"/>
    </location>
</feature>
<dbReference type="Pfam" id="PF15613">
    <property type="entry name" value="WSD"/>
    <property type="match status" value="1"/>
</dbReference>
<evidence type="ECO:0000259" key="15">
    <source>
        <dbReference type="PROSITE" id="PS50827"/>
    </source>
</evidence>
<feature type="region of interest" description="Disordered" evidence="13">
    <location>
        <begin position="1089"/>
        <end position="1168"/>
    </location>
</feature>
<dbReference type="Pfam" id="PF02791">
    <property type="entry name" value="DDT"/>
    <property type="match status" value="1"/>
</dbReference>
<feature type="region of interest" description="Disordered" evidence="13">
    <location>
        <begin position="702"/>
        <end position="760"/>
    </location>
</feature>
<feature type="transmembrane region" description="Helical" evidence="14">
    <location>
        <begin position="152"/>
        <end position="168"/>
    </location>
</feature>
<reference evidence="17 18" key="1">
    <citation type="journal article" date="2024" name="Front Chem Biol">
        <title>Unveiling the potential of Daldinia eschscholtzii MFLUCC 19-0629 through bioactivity and bioinformatics studies for enhanced sustainable agriculture production.</title>
        <authorList>
            <person name="Brooks S."/>
            <person name="Weaver J.A."/>
            <person name="Klomchit A."/>
            <person name="Alharthi S.A."/>
            <person name="Onlamun T."/>
            <person name="Nurani R."/>
            <person name="Vong T.K."/>
            <person name="Alberti F."/>
            <person name="Greco C."/>
        </authorList>
    </citation>
    <scope>NUCLEOTIDE SEQUENCE [LARGE SCALE GENOMIC DNA]</scope>
    <source>
        <strain evidence="17">MFLUCC 19-0629</strain>
    </source>
</reference>
<dbReference type="GO" id="GO:0000781">
    <property type="term" value="C:chromosome, telomeric region"/>
    <property type="evidence" value="ECO:0007669"/>
    <property type="project" value="GOC"/>
</dbReference>
<feature type="transmembrane region" description="Helical" evidence="14">
    <location>
        <begin position="214"/>
        <end position="241"/>
    </location>
</feature>
<feature type="transmembrane region" description="Helical" evidence="14">
    <location>
        <begin position="409"/>
        <end position="426"/>
    </location>
</feature>
<evidence type="ECO:0000256" key="2">
    <source>
        <dbReference type="ARBA" id="ARBA00004477"/>
    </source>
</evidence>
<comment type="pathway">
    <text evidence="3">Protein modification; protein glycosylation.</text>
</comment>
<feature type="compositionally biased region" description="Polar residues" evidence="13">
    <location>
        <begin position="707"/>
        <end position="717"/>
    </location>
</feature>
<evidence type="ECO:0000256" key="3">
    <source>
        <dbReference type="ARBA" id="ARBA00004922"/>
    </source>
</evidence>
<comment type="similarity">
    <text evidence="4">Belongs to the ALG6/ALG8 glucosyltransferase family.</text>
</comment>
<evidence type="ECO:0000256" key="12">
    <source>
        <dbReference type="PROSITE-ProRule" id="PRU00475"/>
    </source>
</evidence>
<feature type="transmembrane region" description="Helical" evidence="14">
    <location>
        <begin position="175"/>
        <end position="194"/>
    </location>
</feature>
<evidence type="ECO:0000256" key="7">
    <source>
        <dbReference type="ARBA" id="ARBA00022692"/>
    </source>
</evidence>
<feature type="compositionally biased region" description="Acidic residues" evidence="13">
    <location>
        <begin position="1116"/>
        <end position="1131"/>
    </location>
</feature>
<feature type="transmembrane region" description="Helical" evidence="14">
    <location>
        <begin position="98"/>
        <end position="117"/>
    </location>
</feature>
<organism evidence="17 18">
    <name type="scientific">Daldinia eschscholtzii</name>
    <dbReference type="NCBI Taxonomy" id="292717"/>
    <lineage>
        <taxon>Eukaryota</taxon>
        <taxon>Fungi</taxon>
        <taxon>Dikarya</taxon>
        <taxon>Ascomycota</taxon>
        <taxon>Pezizomycotina</taxon>
        <taxon>Sordariomycetes</taxon>
        <taxon>Xylariomycetidae</taxon>
        <taxon>Xylariales</taxon>
        <taxon>Hypoxylaceae</taxon>
        <taxon>Daldinia</taxon>
    </lineage>
</organism>
<sequence>MTESYPTLAQCAVVATAFKILLFPAYKSTDFEVHRNWLAITHSLPIWEWYYEKTSEWTLDYPPFFAYFEWILSQVAKLVDPAMLRVYNLGYDSWETVYFQRFTVIATELMLIYALQLFVESSHGVTKRAAQAAAISIFLSPGLLIIDHIHFQYNGAMYGILILSLVLARQKTGLLASGIVFAALLCMKHIYLYLAPAYFVYLLRTYCLSPKSIFRIQFLNCVKLGSGIIGIFGLAFGPFALKNQIPQILSRLFPFSRGLCHAYWAPNVWAMYSFVDRVLIFVAPRLGLPVKSEAINSVTRGLVGDTAFAVLPEITPNICFALTLLFQVIPLVRLFSRPNWDAFIGAVTLCGYSSFLFGWHVHEKAILLVIIPFSLIALKDRRHLSAFRPLAVSGHVSLFPLLFTPAEFPIKTVYTIFWLVLFLMVFDRTAPASSRPRFFLFDRFTILYITVSIPLIVYCSLLHRIIFGKSYEFLPLMFMKIIERIATLAALVSIHGLDGQVVKKAMDFYNQPRFICQITGHSGLSFFDALKSELAGAQEVDQAFPEALKAPVLRRVQFQTISRIDTLVDMIYDEFKADYYPGESVMVQLSSGERVAGTVRDKARLGSKVLPDGTLTQPYSRYMISIDNRAGEEAVMDGDHIYRDRKIFTKSVLRSFIKKTVTREAWTGAPWLVKHDVAAQYHIDTRVPPHLRYDNKLLERKQHQAQKKASQPNNGVQDMNGMGGAFQSFGPARLPELKPAPKSHKAIKTHHNQSPHHQDVDVHDDVNMRSYLLPPPPPPKYPIEDLQLEPRDDYVRPALKFMCADPPEGVVDSVARNDKILMKSIGSLLETWVTLNVYCEVFKLDSFTFDDFVEAMEITKEDTPCQLFTEIHCAVLKQVVSSEADGGQLLVDLPELDEDESDQEESESPSPEPEPEPKPTGRATRSSLAKLEAERIKAEAAAAEKTPEPEIKHRAPEALADFDWVEQLKKREFQDGGWELIIVGILHRLSKRPWQTEACEEVLASLVPPDIEPSRETVRQQYSKLDFNLRVSALELVCLLTVSTKAFRAYIEDCAETQTGYRKEKIEWQKQKKAANEELKGLYDQHKILLPENMPPSPPAEEAETKTNGDVKMADADDSPEEQSEAEDNDADSNTRHNTRRGGNRAAERQRKREEEEKKKEAELAAKMPKQSKQFLKLQKDIQKKEAIVKNCEKEISILDNDLREADCFRTRPLGKDRFWNRYYWFERNGMPYAGLPTSSTAHAGYANGCIWVQGPDDMEREGYIDMPPEDQEEYKAKFKMTVPQRKKMEEGRTSVFTARQWGYYSEPGEVDSLLNWLDPRGLNESKLRKEIVAYKDKIVTHMKNRAQYLGQADEEEAKESPKENGKKEEPKRMTTRKTQASPEPTQQFRCLNWTNNIAIEEIGHLHSEPPPQPKSKGRKNQRKSRG</sequence>
<dbReference type="GO" id="GO:0005634">
    <property type="term" value="C:nucleus"/>
    <property type="evidence" value="ECO:0007669"/>
    <property type="project" value="UniProtKB-SubCell"/>
</dbReference>
<evidence type="ECO:0000256" key="14">
    <source>
        <dbReference type="SAM" id="Phobius"/>
    </source>
</evidence>
<evidence type="ECO:0000256" key="10">
    <source>
        <dbReference type="ARBA" id="ARBA00023136"/>
    </source>
</evidence>
<dbReference type="PANTHER" id="PTHR32075:SF6">
    <property type="entry name" value="ISWI CHROMATIN-REMODELING COMPLEX SUBUNIT YPL216W-RELATED"/>
    <property type="match status" value="1"/>
</dbReference>
<keyword evidence="5" id="KW-0328">Glycosyltransferase</keyword>
<feature type="transmembrane region" description="Helical" evidence="14">
    <location>
        <begin position="129"/>
        <end position="146"/>
    </location>
</feature>
<dbReference type="Pfam" id="PF10537">
    <property type="entry name" value="WAC_Acf1_DNA_bd"/>
    <property type="match status" value="1"/>
</dbReference>
<gene>
    <name evidence="17" type="ORF">Daesc_005278</name>
</gene>
<keyword evidence="11 12" id="KW-0539">Nucleus</keyword>
<name>A0AAX6MLB5_9PEZI</name>
<evidence type="ECO:0000256" key="11">
    <source>
        <dbReference type="ARBA" id="ARBA00023242"/>
    </source>
</evidence>
<evidence type="ECO:0000313" key="18">
    <source>
        <dbReference type="Proteomes" id="UP001369815"/>
    </source>
</evidence>
<comment type="subcellular location">
    <subcellularLocation>
        <location evidence="2">Endoplasmic reticulum membrane</location>
        <topology evidence="2">Multi-pass membrane protein</topology>
    </subcellularLocation>
    <subcellularLocation>
        <location evidence="1 12">Nucleus</location>
    </subcellularLocation>
</comment>
<feature type="compositionally biased region" description="Acidic residues" evidence="13">
    <location>
        <begin position="897"/>
        <end position="907"/>
    </location>
</feature>
<feature type="domain" description="WAC" evidence="16">
    <location>
        <begin position="484"/>
        <end position="591"/>
    </location>
</feature>
<keyword evidence="6" id="KW-0808">Transferase</keyword>
<dbReference type="GO" id="GO:0005789">
    <property type="term" value="C:endoplasmic reticulum membrane"/>
    <property type="evidence" value="ECO:0007669"/>
    <property type="project" value="UniProtKB-SubCell"/>
</dbReference>
<dbReference type="Proteomes" id="UP001369815">
    <property type="component" value="Unassembled WGS sequence"/>
</dbReference>
<keyword evidence="9 14" id="KW-1133">Transmembrane helix</keyword>
<dbReference type="PROSITE" id="PS50827">
    <property type="entry name" value="DDT"/>
    <property type="match status" value="1"/>
</dbReference>
<proteinExistence type="inferred from homology"/>
<feature type="domain" description="DDT" evidence="15">
    <location>
        <begin position="822"/>
        <end position="885"/>
    </location>
</feature>
<evidence type="ECO:0000256" key="5">
    <source>
        <dbReference type="ARBA" id="ARBA00022676"/>
    </source>
</evidence>
<keyword evidence="10 14" id="KW-0472">Membrane</keyword>
<dbReference type="GO" id="GO:0000785">
    <property type="term" value="C:chromatin"/>
    <property type="evidence" value="ECO:0007669"/>
    <property type="project" value="UniProtKB-ARBA"/>
</dbReference>
<keyword evidence="8" id="KW-0256">Endoplasmic reticulum</keyword>
<feature type="compositionally biased region" description="Basic residues" evidence="13">
    <location>
        <begin position="1416"/>
        <end position="1427"/>
    </location>
</feature>